<dbReference type="AlphaFoldDB" id="A0A5C1YHY3"/>
<dbReference type="KEGG" id="ail:FLP10_08085"/>
<sequence>MDEIVTLAPWSPWPLAIPIVLLVGAIAVSIVGTRLRMKPMREAGYVTFIVAAFGGVAIWWSLASMWDTGERQDALVELGYEGPTFSAGTDVVDGELPPIAWQAERDGERVRGVLLHQGGDQWIVRETRRG</sequence>
<keyword evidence="1" id="KW-1133">Transmembrane helix</keyword>
<gene>
    <name evidence="2" type="ORF">FLP10_08085</name>
</gene>
<organism evidence="2 3">
    <name type="scientific">Agromyces intestinalis</name>
    <dbReference type="NCBI Taxonomy" id="2592652"/>
    <lineage>
        <taxon>Bacteria</taxon>
        <taxon>Bacillati</taxon>
        <taxon>Actinomycetota</taxon>
        <taxon>Actinomycetes</taxon>
        <taxon>Micrococcales</taxon>
        <taxon>Microbacteriaceae</taxon>
        <taxon>Agromyces</taxon>
    </lineage>
</organism>
<name>A0A5C1YHY3_9MICO</name>
<keyword evidence="1" id="KW-0472">Membrane</keyword>
<proteinExistence type="predicted"/>
<keyword evidence="3" id="KW-1185">Reference proteome</keyword>
<dbReference type="EMBL" id="CP043505">
    <property type="protein sequence ID" value="QEO14382.1"/>
    <property type="molecule type" value="Genomic_DNA"/>
</dbReference>
<protein>
    <submittedName>
        <fullName evidence="2">Uncharacterized protein</fullName>
    </submittedName>
</protein>
<keyword evidence="1" id="KW-0812">Transmembrane</keyword>
<feature type="transmembrane region" description="Helical" evidence="1">
    <location>
        <begin position="12"/>
        <end position="31"/>
    </location>
</feature>
<evidence type="ECO:0000313" key="2">
    <source>
        <dbReference type="EMBL" id="QEO14382.1"/>
    </source>
</evidence>
<evidence type="ECO:0000313" key="3">
    <source>
        <dbReference type="Proteomes" id="UP000324678"/>
    </source>
</evidence>
<dbReference type="Proteomes" id="UP000324678">
    <property type="component" value="Chromosome"/>
</dbReference>
<feature type="transmembrane region" description="Helical" evidence="1">
    <location>
        <begin position="43"/>
        <end position="62"/>
    </location>
</feature>
<accession>A0A5C1YHY3</accession>
<evidence type="ECO:0000256" key="1">
    <source>
        <dbReference type="SAM" id="Phobius"/>
    </source>
</evidence>
<reference evidence="2 3" key="1">
    <citation type="submission" date="2019-09" db="EMBL/GenBank/DDBJ databases">
        <title>Genome sequencing of strain KACC 19306.</title>
        <authorList>
            <person name="Heo J."/>
            <person name="Kim S.-J."/>
            <person name="Kim J.-S."/>
            <person name="Hong S.-B."/>
            <person name="Kwon S.-W."/>
        </authorList>
    </citation>
    <scope>NUCLEOTIDE SEQUENCE [LARGE SCALE GENOMIC DNA]</scope>
    <source>
        <strain evidence="2 3">KACC 19306</strain>
    </source>
</reference>
<dbReference type="RefSeq" id="WP_149160403.1">
    <property type="nucleotide sequence ID" value="NZ_CP043505.1"/>
</dbReference>
<dbReference type="OrthoDB" id="5005925at2"/>